<sequence>MSKLKLFLILASSLLISCANPNDPGNDTTEGGNGGGGTTPDGKPSWYLSDAQQSSVYQPNPVIVFDSKQGDIYRIAGIVETTKGTLVAVSDSRKTSESDVGFNAAANIDVVVKRSTDGGKTWGQAVSIPPLATKKEDSHGDPLIFSCKDGTLVVLCAAGNAWKQEYNGNSLIKMSKSTDDGQSWSQWTEIQKVIYDNTTVQGKGFIKGFAASGRGYTDPDTGALYAAVLVGNTGHSKKGTVVIKSTDNGSTWKVIGVLEDNDNDEPKVVTRIAEGTHTGKLLLSVRPSTAKKRRFFLLDENQGEASSISTYTEATAGAFVDPTIDAEGMRYTLKKDGHAKNRILHVYLNNSSTRKNLSLVMSEDEGVTWANNKQLQDSSTKNAAYSSIMVLGDGTIGILAEEQNLDTASGSGTYDIVFRRFNLKAFNGETYTQTW</sequence>
<reference evidence="7 8" key="1">
    <citation type="journal article" date="2013" name="Genome Announc.">
        <title>Complete Genome Sequence of the Porcine Strain Brachyspira pilosicoli P43/6/78(T.).</title>
        <authorList>
            <person name="Lin C."/>
            <person name="den Bakker H.C."/>
            <person name="Suzuki H."/>
            <person name="Lefebure T."/>
            <person name="Ponnala L."/>
            <person name="Sun Q."/>
            <person name="Stanhope M.J."/>
            <person name="Wiedmann M."/>
            <person name="Duhamel G.E."/>
        </authorList>
    </citation>
    <scope>NUCLEOTIDE SEQUENCE [LARGE SCALE GENOMIC DNA]</scope>
    <source>
        <strain evidence="7 8">P43/6/78</strain>
    </source>
</reference>
<dbReference type="AlphaFoldDB" id="A0A3B6VR67"/>
<protein>
    <recommendedName>
        <fullName evidence="3">exo-alpha-sialidase</fullName>
        <ecNumber evidence="3">3.2.1.18</ecNumber>
    </recommendedName>
</protein>
<dbReference type="InterPro" id="IPR026856">
    <property type="entry name" value="Sialidase_fam"/>
</dbReference>
<evidence type="ECO:0000256" key="1">
    <source>
        <dbReference type="ARBA" id="ARBA00000427"/>
    </source>
</evidence>
<dbReference type="Proteomes" id="UP000010793">
    <property type="component" value="Chromosome"/>
</dbReference>
<dbReference type="InterPro" id="IPR036278">
    <property type="entry name" value="Sialidase_sf"/>
</dbReference>
<dbReference type="SUPFAM" id="SSF50939">
    <property type="entry name" value="Sialidases"/>
    <property type="match status" value="1"/>
</dbReference>
<organism evidence="7 8">
    <name type="scientific">Brachyspira pilosicoli P43/6/78</name>
    <dbReference type="NCBI Taxonomy" id="1042417"/>
    <lineage>
        <taxon>Bacteria</taxon>
        <taxon>Pseudomonadati</taxon>
        <taxon>Spirochaetota</taxon>
        <taxon>Spirochaetia</taxon>
        <taxon>Brachyspirales</taxon>
        <taxon>Brachyspiraceae</taxon>
        <taxon>Brachyspira</taxon>
    </lineage>
</organism>
<dbReference type="EC" id="3.2.1.18" evidence="3"/>
<dbReference type="GO" id="GO:0016020">
    <property type="term" value="C:membrane"/>
    <property type="evidence" value="ECO:0007669"/>
    <property type="project" value="TreeGrafter"/>
</dbReference>
<keyword evidence="8" id="KW-1185">Reference proteome</keyword>
<feature type="signal peptide" evidence="5">
    <location>
        <begin position="1"/>
        <end position="21"/>
    </location>
</feature>
<dbReference type="Pfam" id="PF13088">
    <property type="entry name" value="BNR_2"/>
    <property type="match status" value="1"/>
</dbReference>
<accession>A0A3B6VR67</accession>
<keyword evidence="5" id="KW-0732">Signal</keyword>
<comment type="catalytic activity">
    <reaction evidence="1">
        <text>Hydrolysis of alpha-(2-&gt;3)-, alpha-(2-&gt;6)-, alpha-(2-&gt;8)- glycosidic linkages of terminal sialic acid residues in oligosaccharides, glycoproteins, glycolipids, colominic acid and synthetic substrates.</text>
        <dbReference type="EC" id="3.2.1.18"/>
    </reaction>
</comment>
<dbReference type="PANTHER" id="PTHR10628">
    <property type="entry name" value="SIALIDASE"/>
    <property type="match status" value="1"/>
</dbReference>
<proteinExistence type="inferred from homology"/>
<evidence type="ECO:0000256" key="5">
    <source>
        <dbReference type="SAM" id="SignalP"/>
    </source>
</evidence>
<evidence type="ECO:0000256" key="4">
    <source>
        <dbReference type="SAM" id="MobiDB-lite"/>
    </source>
</evidence>
<feature type="region of interest" description="Disordered" evidence="4">
    <location>
        <begin position="22"/>
        <end position="48"/>
    </location>
</feature>
<dbReference type="InterPro" id="IPR011040">
    <property type="entry name" value="Sialidase"/>
</dbReference>
<evidence type="ECO:0000256" key="2">
    <source>
        <dbReference type="ARBA" id="ARBA00009348"/>
    </source>
</evidence>
<dbReference type="RefSeq" id="WP_015274838.1">
    <property type="nucleotide sequence ID" value="NC_019908.1"/>
</dbReference>
<dbReference type="KEGG" id="bpip:BPP43_10460"/>
<dbReference type="Gene3D" id="2.120.10.10">
    <property type="match status" value="1"/>
</dbReference>
<dbReference type="GO" id="GO:0005737">
    <property type="term" value="C:cytoplasm"/>
    <property type="evidence" value="ECO:0007669"/>
    <property type="project" value="TreeGrafter"/>
</dbReference>
<evidence type="ECO:0000259" key="6">
    <source>
        <dbReference type="Pfam" id="PF13088"/>
    </source>
</evidence>
<dbReference type="PANTHER" id="PTHR10628:SF30">
    <property type="entry name" value="EXO-ALPHA-SIALIDASE"/>
    <property type="match status" value="1"/>
</dbReference>
<name>A0A3B6VR67_BRAPL</name>
<dbReference type="PROSITE" id="PS51257">
    <property type="entry name" value="PROKAR_LIPOPROTEIN"/>
    <property type="match status" value="1"/>
</dbReference>
<dbReference type="GO" id="GO:0009313">
    <property type="term" value="P:oligosaccharide catabolic process"/>
    <property type="evidence" value="ECO:0007669"/>
    <property type="project" value="TreeGrafter"/>
</dbReference>
<evidence type="ECO:0000313" key="8">
    <source>
        <dbReference type="Proteomes" id="UP000010793"/>
    </source>
</evidence>
<dbReference type="CDD" id="cd15482">
    <property type="entry name" value="Sialidase_non-viral"/>
    <property type="match status" value="1"/>
</dbReference>
<dbReference type="EMBL" id="CP002873">
    <property type="protein sequence ID" value="AGA67264.1"/>
    <property type="molecule type" value="Genomic_DNA"/>
</dbReference>
<gene>
    <name evidence="7" type="ORF">BPP43_10460</name>
</gene>
<comment type="similarity">
    <text evidence="2">Belongs to the glycosyl hydrolase 33 family.</text>
</comment>
<feature type="domain" description="Sialidase" evidence="6">
    <location>
        <begin position="107"/>
        <end position="398"/>
    </location>
</feature>
<evidence type="ECO:0000313" key="7">
    <source>
        <dbReference type="EMBL" id="AGA67264.1"/>
    </source>
</evidence>
<dbReference type="GO" id="GO:0004308">
    <property type="term" value="F:exo-alpha-sialidase activity"/>
    <property type="evidence" value="ECO:0007669"/>
    <property type="project" value="UniProtKB-EC"/>
</dbReference>
<evidence type="ECO:0000256" key="3">
    <source>
        <dbReference type="ARBA" id="ARBA00012733"/>
    </source>
</evidence>
<dbReference type="GO" id="GO:0006689">
    <property type="term" value="P:ganglioside catabolic process"/>
    <property type="evidence" value="ECO:0007669"/>
    <property type="project" value="TreeGrafter"/>
</dbReference>
<feature type="chain" id="PRO_5017415817" description="exo-alpha-sialidase" evidence="5">
    <location>
        <begin position="22"/>
        <end position="435"/>
    </location>
</feature>